<evidence type="ECO:0000313" key="3">
    <source>
        <dbReference type="Proteomes" id="UP001596408"/>
    </source>
</evidence>
<dbReference type="AlphaFoldDB" id="A0ABD5U7I9"/>
<evidence type="ECO:0000259" key="1">
    <source>
        <dbReference type="Pfam" id="PF24035"/>
    </source>
</evidence>
<comment type="caution">
    <text evidence="2">The sequence shown here is derived from an EMBL/GenBank/DDBJ whole genome shotgun (WGS) entry which is preliminary data.</text>
</comment>
<proteinExistence type="predicted"/>
<dbReference type="RefSeq" id="WP_379699561.1">
    <property type="nucleotide sequence ID" value="NZ_JBHSXH010000015.1"/>
</dbReference>
<accession>A0ABD5U7I9</accession>
<gene>
    <name evidence="2" type="ORF">ACFQEV_19260</name>
</gene>
<dbReference type="EMBL" id="JBHSXH010000015">
    <property type="protein sequence ID" value="MFC6827119.1"/>
    <property type="molecule type" value="Genomic_DNA"/>
</dbReference>
<feature type="domain" description="DUF7344" evidence="1">
    <location>
        <begin position="18"/>
        <end position="90"/>
    </location>
</feature>
<keyword evidence="3" id="KW-1185">Reference proteome</keyword>
<dbReference type="Proteomes" id="UP001596408">
    <property type="component" value="Unassembled WGS sequence"/>
</dbReference>
<reference evidence="2 3" key="1">
    <citation type="journal article" date="2019" name="Int. J. Syst. Evol. Microbiol.">
        <title>The Global Catalogue of Microorganisms (GCM) 10K type strain sequencing project: providing services to taxonomists for standard genome sequencing and annotation.</title>
        <authorList>
            <consortium name="The Broad Institute Genomics Platform"/>
            <consortium name="The Broad Institute Genome Sequencing Center for Infectious Disease"/>
            <person name="Wu L."/>
            <person name="Ma J."/>
        </authorList>
    </citation>
    <scope>NUCLEOTIDE SEQUENCE [LARGE SCALE GENOMIC DNA]</scope>
    <source>
        <strain evidence="2 3">YIM 94188</strain>
    </source>
</reference>
<evidence type="ECO:0000313" key="2">
    <source>
        <dbReference type="EMBL" id="MFC6827119.1"/>
    </source>
</evidence>
<sequence>MAINQDGTPSGYSSDDYFAVLSEKYQQTVVSILVGKDRSVNLSPLAEEVATVLEGDERDVKQVKTRLHHHHLPKLDAAGLLEYRSEDHRVIPTDSIQAVMPPKTASLN</sequence>
<dbReference type="Pfam" id="PF24035">
    <property type="entry name" value="DUF7344"/>
    <property type="match status" value="1"/>
</dbReference>
<organism evidence="2 3">
    <name type="scientific">Halopelagius fulvigenes</name>
    <dbReference type="NCBI Taxonomy" id="1198324"/>
    <lineage>
        <taxon>Archaea</taxon>
        <taxon>Methanobacteriati</taxon>
        <taxon>Methanobacteriota</taxon>
        <taxon>Stenosarchaea group</taxon>
        <taxon>Halobacteria</taxon>
        <taxon>Halobacteriales</taxon>
        <taxon>Haloferacaceae</taxon>
    </lineage>
</organism>
<dbReference type="InterPro" id="IPR055768">
    <property type="entry name" value="DUF7344"/>
</dbReference>
<name>A0ABD5U7I9_9EURY</name>
<protein>
    <recommendedName>
        <fullName evidence="1">DUF7344 domain-containing protein</fullName>
    </recommendedName>
</protein>